<reference evidence="1 2" key="1">
    <citation type="submission" date="2016-08" db="EMBL/GenBank/DDBJ databases">
        <title>Genomes of anaerobic fungi encode conserved fungal cellulosomes for biomass hydrolysis.</title>
        <authorList>
            <consortium name="DOE Joint Genome Institute"/>
            <person name="Haitjema C.H."/>
            <person name="Gilmore S.P."/>
            <person name="Henske J.K."/>
            <person name="Solomon K.V."/>
            <person name="De Groot R."/>
            <person name="Kuo A."/>
            <person name="Mondo S.J."/>
            <person name="Salamov A.A."/>
            <person name="Labutti K."/>
            <person name="Zhao Z."/>
            <person name="Chiniquy J."/>
            <person name="Barry K."/>
            <person name="Brewer H.M."/>
            <person name="Purvine S.O."/>
            <person name="Wright A.T."/>
            <person name="Boxma B."/>
            <person name="Van Alen T."/>
            <person name="Hackstein J.H."/>
            <person name="Baker S.E."/>
            <person name="Grigoriev I.V."/>
            <person name="O'Malley M.A."/>
        </authorList>
    </citation>
    <scope>NUCLEOTIDE SEQUENCE [LARGE SCALE GENOMIC DNA]</scope>
    <source>
        <strain evidence="2">finn</strain>
    </source>
</reference>
<dbReference type="AlphaFoldDB" id="A0A1Y1V4T3"/>
<reference evidence="1 2" key="2">
    <citation type="submission" date="2016-08" db="EMBL/GenBank/DDBJ databases">
        <title>Pervasive Adenine N6-methylation of Active Genes in Fungi.</title>
        <authorList>
            <consortium name="DOE Joint Genome Institute"/>
            <person name="Mondo S.J."/>
            <person name="Dannebaum R.O."/>
            <person name="Kuo R.C."/>
            <person name="Labutti K."/>
            <person name="Haridas S."/>
            <person name="Kuo A."/>
            <person name="Salamov A."/>
            <person name="Ahrendt S.R."/>
            <person name="Lipzen A."/>
            <person name="Sullivan W."/>
            <person name="Andreopoulos W.B."/>
            <person name="Clum A."/>
            <person name="Lindquist E."/>
            <person name="Daum C."/>
            <person name="Ramamoorthy G.K."/>
            <person name="Gryganskyi A."/>
            <person name="Culley D."/>
            <person name="Magnuson J.K."/>
            <person name="James T.Y."/>
            <person name="O'Malley M.A."/>
            <person name="Stajich J.E."/>
            <person name="Spatafora J.W."/>
            <person name="Visel A."/>
            <person name="Grigoriev I.V."/>
        </authorList>
    </citation>
    <scope>NUCLEOTIDE SEQUENCE [LARGE SCALE GENOMIC DNA]</scope>
    <source>
        <strain evidence="2">finn</strain>
    </source>
</reference>
<name>A0A1Y1V4T3_9FUNG</name>
<gene>
    <name evidence="1" type="ORF">BCR36DRAFT_584799</name>
</gene>
<dbReference type="OrthoDB" id="2131265at2759"/>
<evidence type="ECO:0000313" key="1">
    <source>
        <dbReference type="EMBL" id="ORX47285.1"/>
    </source>
</evidence>
<protein>
    <submittedName>
        <fullName evidence="1">Uncharacterized protein</fullName>
    </submittedName>
</protein>
<accession>A0A1Y1V4T3</accession>
<proteinExistence type="predicted"/>
<evidence type="ECO:0000313" key="2">
    <source>
        <dbReference type="Proteomes" id="UP000193719"/>
    </source>
</evidence>
<sequence length="120" mass="14341">MEKQEQDIDFEQENLKTIMQENLVRSKNIKDAIDASEQERSRRIVLEKKANQESNILRIINLNMVEDQEDKEQKRRELAHSIDNLSDYDKNRKKLIENDLIHEVHKREQKRNSIDKGNTA</sequence>
<dbReference type="EMBL" id="MCFH01000031">
    <property type="protein sequence ID" value="ORX47285.1"/>
    <property type="molecule type" value="Genomic_DNA"/>
</dbReference>
<comment type="caution">
    <text evidence="1">The sequence shown here is derived from an EMBL/GenBank/DDBJ whole genome shotgun (WGS) entry which is preliminary data.</text>
</comment>
<dbReference type="Proteomes" id="UP000193719">
    <property type="component" value="Unassembled WGS sequence"/>
</dbReference>
<organism evidence="1 2">
    <name type="scientific">Piromyces finnis</name>
    <dbReference type="NCBI Taxonomy" id="1754191"/>
    <lineage>
        <taxon>Eukaryota</taxon>
        <taxon>Fungi</taxon>
        <taxon>Fungi incertae sedis</taxon>
        <taxon>Chytridiomycota</taxon>
        <taxon>Chytridiomycota incertae sedis</taxon>
        <taxon>Neocallimastigomycetes</taxon>
        <taxon>Neocallimastigales</taxon>
        <taxon>Neocallimastigaceae</taxon>
        <taxon>Piromyces</taxon>
    </lineage>
</organism>
<keyword evidence="2" id="KW-1185">Reference proteome</keyword>